<name>A0A975WA29_9RHOB</name>
<organism evidence="8 9">
    <name type="scientific">Marinovum algicola</name>
    <dbReference type="NCBI Taxonomy" id="42444"/>
    <lineage>
        <taxon>Bacteria</taxon>
        <taxon>Pseudomonadati</taxon>
        <taxon>Pseudomonadota</taxon>
        <taxon>Alphaproteobacteria</taxon>
        <taxon>Rhodobacterales</taxon>
        <taxon>Roseobacteraceae</taxon>
        <taxon>Marinovum</taxon>
    </lineage>
</organism>
<keyword evidence="8" id="KW-0966">Cell projection</keyword>
<dbReference type="GeneID" id="80818375"/>
<feature type="transmembrane region" description="Helical" evidence="7">
    <location>
        <begin position="178"/>
        <end position="197"/>
    </location>
</feature>
<feature type="transmembrane region" description="Helical" evidence="7">
    <location>
        <begin position="209"/>
        <end position="235"/>
    </location>
</feature>
<keyword evidence="8" id="KW-0969">Cilium</keyword>
<evidence type="ECO:0000313" key="9">
    <source>
        <dbReference type="Proteomes" id="UP000182932"/>
    </source>
</evidence>
<dbReference type="Pfam" id="PF01311">
    <property type="entry name" value="Bac_export_1"/>
    <property type="match status" value="1"/>
</dbReference>
<dbReference type="PRINTS" id="PR00953">
    <property type="entry name" value="TYPE3IMRPROT"/>
</dbReference>
<gene>
    <name evidence="8" type="ORF">SAMN04487940_106118</name>
</gene>
<dbReference type="EMBL" id="FNYY01000006">
    <property type="protein sequence ID" value="SEJ47822.1"/>
    <property type="molecule type" value="Genomic_DNA"/>
</dbReference>
<comment type="subcellular location">
    <subcellularLocation>
        <location evidence="1">Cell membrane</location>
        <topology evidence="1">Multi-pass membrane protein</topology>
    </subcellularLocation>
</comment>
<evidence type="ECO:0000256" key="5">
    <source>
        <dbReference type="ARBA" id="ARBA00022989"/>
    </source>
</evidence>
<evidence type="ECO:0000256" key="3">
    <source>
        <dbReference type="ARBA" id="ARBA00022475"/>
    </source>
</evidence>
<reference evidence="8 9" key="1">
    <citation type="submission" date="2016-10" db="EMBL/GenBank/DDBJ databases">
        <authorList>
            <person name="Varghese N."/>
            <person name="Submissions S."/>
        </authorList>
    </citation>
    <scope>NUCLEOTIDE SEQUENCE [LARGE SCALE GENOMIC DNA]</scope>
    <source>
        <strain evidence="8 9">FF3</strain>
    </source>
</reference>
<evidence type="ECO:0000256" key="4">
    <source>
        <dbReference type="ARBA" id="ARBA00022692"/>
    </source>
</evidence>
<dbReference type="GO" id="GO:0005886">
    <property type="term" value="C:plasma membrane"/>
    <property type="evidence" value="ECO:0007669"/>
    <property type="project" value="UniProtKB-SubCell"/>
</dbReference>
<keyword evidence="3" id="KW-1003">Cell membrane</keyword>
<evidence type="ECO:0000313" key="8">
    <source>
        <dbReference type="EMBL" id="SEJ47822.1"/>
    </source>
</evidence>
<evidence type="ECO:0000256" key="6">
    <source>
        <dbReference type="ARBA" id="ARBA00023136"/>
    </source>
</evidence>
<keyword evidence="9" id="KW-1185">Reference proteome</keyword>
<feature type="transmembrane region" description="Helical" evidence="7">
    <location>
        <begin position="80"/>
        <end position="102"/>
    </location>
</feature>
<dbReference type="Proteomes" id="UP000182932">
    <property type="component" value="Unassembled WGS sequence"/>
</dbReference>
<keyword evidence="8" id="KW-0282">Flagellum</keyword>
<keyword evidence="6 7" id="KW-0472">Membrane</keyword>
<feature type="transmembrane region" description="Helical" evidence="7">
    <location>
        <begin position="41"/>
        <end position="60"/>
    </location>
</feature>
<protein>
    <submittedName>
        <fullName evidence="8">Flagellar biosynthetic protein FliR</fullName>
    </submittedName>
</protein>
<accession>A0A975WA29</accession>
<feature type="transmembrane region" description="Helical" evidence="7">
    <location>
        <begin position="123"/>
        <end position="146"/>
    </location>
</feature>
<dbReference type="GO" id="GO:0006605">
    <property type="term" value="P:protein targeting"/>
    <property type="evidence" value="ECO:0007669"/>
    <property type="project" value="InterPro"/>
</dbReference>
<proteinExistence type="inferred from homology"/>
<dbReference type="PANTHER" id="PTHR30065:SF8">
    <property type="entry name" value="FLAGELLAR BIOSYNTHETIC PROTEIN FLIR"/>
    <property type="match status" value="1"/>
</dbReference>
<evidence type="ECO:0000256" key="7">
    <source>
        <dbReference type="SAM" id="Phobius"/>
    </source>
</evidence>
<feature type="transmembrane region" description="Helical" evidence="7">
    <location>
        <begin position="16"/>
        <end position="34"/>
    </location>
</feature>
<keyword evidence="4 7" id="KW-0812">Transmembrane</keyword>
<dbReference type="InterPro" id="IPR002010">
    <property type="entry name" value="T3SS_IM_R"/>
</dbReference>
<comment type="caution">
    <text evidence="8">The sequence shown here is derived from an EMBL/GenBank/DDBJ whole genome shotgun (WGS) entry which is preliminary data.</text>
</comment>
<dbReference type="RefSeq" id="WP_074836529.1">
    <property type="nucleotide sequence ID" value="NZ_CATLQZ010000002.1"/>
</dbReference>
<evidence type="ECO:0000256" key="1">
    <source>
        <dbReference type="ARBA" id="ARBA00004651"/>
    </source>
</evidence>
<comment type="similarity">
    <text evidence="2">Belongs to the FliR/MopE/SpaR family.</text>
</comment>
<sequence length="253" mass="26412">MSPEALFDVLGEGMRFAAIVFFRIGAVLSVMPGIGTRSLPLRVRLALAISLAGFFAVLLFDPAVPVPDPDVGLLASETVIGLAIGLALRFMILALHTAGTIAAQSTSLSQIFGTDGVEPMPAIGHVLVVGGLALMFLSGMHLHLLATLAGFYDVWPIGARPAAGDLALWIAGHVSETFVLAFRLAVPFVILSMLYNVTLGVINKAMPQLMVSFVGAPVITLGGLMLLALSAPYMLGLWQAALARFLSHPLGAG</sequence>
<keyword evidence="5 7" id="KW-1133">Transmembrane helix</keyword>
<dbReference type="AlphaFoldDB" id="A0A975WA29"/>
<dbReference type="PANTHER" id="PTHR30065">
    <property type="entry name" value="FLAGELLAR BIOSYNTHETIC PROTEIN FLIR"/>
    <property type="match status" value="1"/>
</dbReference>
<evidence type="ECO:0000256" key="2">
    <source>
        <dbReference type="ARBA" id="ARBA00009772"/>
    </source>
</evidence>